<evidence type="ECO:0000313" key="7">
    <source>
        <dbReference type="EMBL" id="TXG00182.1"/>
    </source>
</evidence>
<keyword evidence="8" id="KW-1185">Reference proteome</keyword>
<dbReference type="PANTHER" id="PTHR43807">
    <property type="entry name" value="FI04487P"/>
    <property type="match status" value="1"/>
</dbReference>
<sequence length="385" mass="41876">MSLPSLVSRLPQVGTTVFTQMSQLALEHDAVNLGQGFPDFACDPKLVDLVAEAMRAGHNQYAPMTGMPVLRQAIAAKIEATYGHRYDANTEITVTVGASQAIHTAILAVVHPGDEVIVIEPAYDCYAPAIALAGGVVVPVAMRFDEAGFSVPWDAVGAAVTPRTRMIVVNTPHNPTGTILRQADLDALAAIVDGTPILVLSDEVYEHMVYDGEPHASVSRHPVLAERAFVVSSFGKAFHVTGWKIGHVAAPAALMTEFRKVHQYNVFCVTAPMQHAIAAYLEDPAPWRDLPAFYQAKRDLFRAGLAGSRFTLLPSDGTYFQCVRYDAVSDQSEADFARWLTTEIKVAAIPVSAFYGQPKQLRVVRFCFAKKDETLQLALSRLGRL</sequence>
<dbReference type="GO" id="GO:0016212">
    <property type="term" value="F:kynurenine-oxoglutarate transaminase activity"/>
    <property type="evidence" value="ECO:0007669"/>
    <property type="project" value="TreeGrafter"/>
</dbReference>
<dbReference type="Pfam" id="PF00155">
    <property type="entry name" value="Aminotran_1_2"/>
    <property type="match status" value="1"/>
</dbReference>
<dbReference type="Gene3D" id="3.40.640.10">
    <property type="entry name" value="Type I PLP-dependent aspartate aminotransferase-like (Major domain)"/>
    <property type="match status" value="1"/>
</dbReference>
<accession>A0A5C7G585</accession>
<dbReference type="NCBIfam" id="NF009079">
    <property type="entry name" value="PRK12414.1"/>
    <property type="match status" value="1"/>
</dbReference>
<organism evidence="7 8">
    <name type="scientific">Massilia arenae</name>
    <dbReference type="NCBI Taxonomy" id="2603288"/>
    <lineage>
        <taxon>Bacteria</taxon>
        <taxon>Pseudomonadati</taxon>
        <taxon>Pseudomonadota</taxon>
        <taxon>Betaproteobacteria</taxon>
        <taxon>Burkholderiales</taxon>
        <taxon>Oxalobacteraceae</taxon>
        <taxon>Telluria group</taxon>
        <taxon>Massilia</taxon>
    </lineage>
</organism>
<dbReference type="InterPro" id="IPR051326">
    <property type="entry name" value="Kynurenine-oxoglutarate_AT"/>
</dbReference>
<evidence type="ECO:0000313" key="8">
    <source>
        <dbReference type="Proteomes" id="UP000321413"/>
    </source>
</evidence>
<dbReference type="InterPro" id="IPR015424">
    <property type="entry name" value="PyrdxlP-dep_Trfase"/>
</dbReference>
<dbReference type="NCBIfam" id="NF006569">
    <property type="entry name" value="PRK09082.1"/>
    <property type="match status" value="1"/>
</dbReference>
<proteinExistence type="inferred from homology"/>
<dbReference type="SUPFAM" id="SSF53383">
    <property type="entry name" value="PLP-dependent transferases"/>
    <property type="match status" value="1"/>
</dbReference>
<protein>
    <submittedName>
        <fullName evidence="7">Pyridoxal phosphate-dependent aminotransferase</fullName>
    </submittedName>
</protein>
<comment type="caution">
    <text evidence="7">The sequence shown here is derived from an EMBL/GenBank/DDBJ whole genome shotgun (WGS) entry which is preliminary data.</text>
</comment>
<dbReference type="Gene3D" id="3.90.1150.10">
    <property type="entry name" value="Aspartate Aminotransferase, domain 1"/>
    <property type="match status" value="1"/>
</dbReference>
<dbReference type="InterPro" id="IPR015422">
    <property type="entry name" value="PyrdxlP-dep_Trfase_small"/>
</dbReference>
<evidence type="ECO:0000256" key="4">
    <source>
        <dbReference type="ARBA" id="ARBA00022679"/>
    </source>
</evidence>
<dbReference type="Proteomes" id="UP000321413">
    <property type="component" value="Unassembled WGS sequence"/>
</dbReference>
<dbReference type="InterPro" id="IPR004839">
    <property type="entry name" value="Aminotransferase_I/II_large"/>
</dbReference>
<dbReference type="FunFam" id="3.40.640.10:FF:000033">
    <property type="entry name" value="Aspartate aminotransferase"/>
    <property type="match status" value="1"/>
</dbReference>
<comment type="similarity">
    <text evidence="2">Belongs to the class-I pyridoxal-phosphate-dependent aminotransferase family.</text>
</comment>
<dbReference type="InterPro" id="IPR015421">
    <property type="entry name" value="PyrdxlP-dep_Trfase_major"/>
</dbReference>
<dbReference type="CDD" id="cd00609">
    <property type="entry name" value="AAT_like"/>
    <property type="match status" value="1"/>
</dbReference>
<feature type="domain" description="Aminotransferase class I/classII large" evidence="6">
    <location>
        <begin position="29"/>
        <end position="382"/>
    </location>
</feature>
<dbReference type="GO" id="GO:0030170">
    <property type="term" value="F:pyridoxal phosphate binding"/>
    <property type="evidence" value="ECO:0007669"/>
    <property type="project" value="InterPro"/>
</dbReference>
<reference evidence="7 8" key="1">
    <citation type="submission" date="2019-08" db="EMBL/GenBank/DDBJ databases">
        <title>Massilia golmudensis sp. nov., isolated from sand in the Qinghai-Tibetan Plateau.</title>
        <authorList>
            <person name="Zhang B."/>
        </authorList>
    </citation>
    <scope>NUCLEOTIDE SEQUENCE [LARGE SCALE GENOMIC DNA]</scope>
    <source>
        <strain evidence="7 8">GEM5</strain>
    </source>
</reference>
<dbReference type="AlphaFoldDB" id="A0A5C7G585"/>
<evidence type="ECO:0000256" key="2">
    <source>
        <dbReference type="ARBA" id="ARBA00007441"/>
    </source>
</evidence>
<keyword evidence="4 7" id="KW-0808">Transferase</keyword>
<dbReference type="GO" id="GO:0005737">
    <property type="term" value="C:cytoplasm"/>
    <property type="evidence" value="ECO:0007669"/>
    <property type="project" value="TreeGrafter"/>
</dbReference>
<evidence type="ECO:0000259" key="6">
    <source>
        <dbReference type="Pfam" id="PF00155"/>
    </source>
</evidence>
<dbReference type="EMBL" id="VPFD01000008">
    <property type="protein sequence ID" value="TXG00182.1"/>
    <property type="molecule type" value="Genomic_DNA"/>
</dbReference>
<comment type="cofactor">
    <cofactor evidence="1">
        <name>pyridoxal 5'-phosphate</name>
        <dbReference type="ChEBI" id="CHEBI:597326"/>
    </cofactor>
</comment>
<keyword evidence="3 7" id="KW-0032">Aminotransferase</keyword>
<dbReference type="PANTHER" id="PTHR43807:SF20">
    <property type="entry name" value="FI04487P"/>
    <property type="match status" value="1"/>
</dbReference>
<dbReference type="RefSeq" id="WP_147934534.1">
    <property type="nucleotide sequence ID" value="NZ_VPFD01000008.1"/>
</dbReference>
<evidence type="ECO:0000256" key="5">
    <source>
        <dbReference type="ARBA" id="ARBA00022898"/>
    </source>
</evidence>
<keyword evidence="5" id="KW-0663">Pyridoxal phosphate</keyword>
<evidence type="ECO:0000256" key="1">
    <source>
        <dbReference type="ARBA" id="ARBA00001933"/>
    </source>
</evidence>
<evidence type="ECO:0000256" key="3">
    <source>
        <dbReference type="ARBA" id="ARBA00022576"/>
    </source>
</evidence>
<gene>
    <name evidence="7" type="ORF">FVD38_09165</name>
</gene>
<name>A0A5C7G585_9BURK</name>